<organism evidence="2 3">
    <name type="scientific">Hebeloma cylindrosporum</name>
    <dbReference type="NCBI Taxonomy" id="76867"/>
    <lineage>
        <taxon>Eukaryota</taxon>
        <taxon>Fungi</taxon>
        <taxon>Dikarya</taxon>
        <taxon>Basidiomycota</taxon>
        <taxon>Agaricomycotina</taxon>
        <taxon>Agaricomycetes</taxon>
        <taxon>Agaricomycetidae</taxon>
        <taxon>Agaricales</taxon>
        <taxon>Agaricineae</taxon>
        <taxon>Hymenogastraceae</taxon>
        <taxon>Hebeloma</taxon>
    </lineage>
</organism>
<dbReference type="EMBL" id="KN831770">
    <property type="protein sequence ID" value="KIM47371.1"/>
    <property type="molecule type" value="Genomic_DNA"/>
</dbReference>
<feature type="region of interest" description="Disordered" evidence="1">
    <location>
        <begin position="1"/>
        <end position="20"/>
    </location>
</feature>
<accession>A0A0C3CU10</accession>
<proteinExistence type="predicted"/>
<keyword evidence="3" id="KW-1185">Reference proteome</keyword>
<dbReference type="AlphaFoldDB" id="A0A0C3CU10"/>
<dbReference type="Proteomes" id="UP000053424">
    <property type="component" value="Unassembled WGS sequence"/>
</dbReference>
<evidence type="ECO:0000313" key="2">
    <source>
        <dbReference type="EMBL" id="KIM47371.1"/>
    </source>
</evidence>
<dbReference type="OrthoDB" id="3061725at2759"/>
<gene>
    <name evidence="2" type="ORF">M413DRAFT_7868</name>
</gene>
<protein>
    <submittedName>
        <fullName evidence="2">Uncharacterized protein</fullName>
    </submittedName>
</protein>
<reference evidence="2 3" key="1">
    <citation type="submission" date="2014-04" db="EMBL/GenBank/DDBJ databases">
        <authorList>
            <consortium name="DOE Joint Genome Institute"/>
            <person name="Kuo A."/>
            <person name="Gay G."/>
            <person name="Dore J."/>
            <person name="Kohler A."/>
            <person name="Nagy L.G."/>
            <person name="Floudas D."/>
            <person name="Copeland A."/>
            <person name="Barry K.W."/>
            <person name="Cichocki N."/>
            <person name="Veneault-Fourrey C."/>
            <person name="LaButti K."/>
            <person name="Lindquist E.A."/>
            <person name="Lipzen A."/>
            <person name="Lundell T."/>
            <person name="Morin E."/>
            <person name="Murat C."/>
            <person name="Sun H."/>
            <person name="Tunlid A."/>
            <person name="Henrissat B."/>
            <person name="Grigoriev I.V."/>
            <person name="Hibbett D.S."/>
            <person name="Martin F."/>
            <person name="Nordberg H.P."/>
            <person name="Cantor M.N."/>
            <person name="Hua S.X."/>
        </authorList>
    </citation>
    <scope>NUCLEOTIDE SEQUENCE [LARGE SCALE GENOMIC DNA]</scope>
    <source>
        <strain evidence="3">h7</strain>
    </source>
</reference>
<reference evidence="3" key="2">
    <citation type="submission" date="2015-01" db="EMBL/GenBank/DDBJ databases">
        <title>Evolutionary Origins and Diversification of the Mycorrhizal Mutualists.</title>
        <authorList>
            <consortium name="DOE Joint Genome Institute"/>
            <consortium name="Mycorrhizal Genomics Consortium"/>
            <person name="Kohler A."/>
            <person name="Kuo A."/>
            <person name="Nagy L.G."/>
            <person name="Floudas D."/>
            <person name="Copeland A."/>
            <person name="Barry K.W."/>
            <person name="Cichocki N."/>
            <person name="Veneault-Fourrey C."/>
            <person name="LaButti K."/>
            <person name="Lindquist E.A."/>
            <person name="Lipzen A."/>
            <person name="Lundell T."/>
            <person name="Morin E."/>
            <person name="Murat C."/>
            <person name="Riley R."/>
            <person name="Ohm R."/>
            <person name="Sun H."/>
            <person name="Tunlid A."/>
            <person name="Henrissat B."/>
            <person name="Grigoriev I.V."/>
            <person name="Hibbett D.S."/>
            <person name="Martin F."/>
        </authorList>
    </citation>
    <scope>NUCLEOTIDE SEQUENCE [LARGE SCALE GENOMIC DNA]</scope>
    <source>
        <strain evidence="3">h7</strain>
    </source>
</reference>
<name>A0A0C3CU10_HEBCY</name>
<feature type="region of interest" description="Disordered" evidence="1">
    <location>
        <begin position="335"/>
        <end position="360"/>
    </location>
</feature>
<dbReference type="HOGENOM" id="CLU_723730_0_0_1"/>
<sequence length="382" mass="43330">MANLFREYGTERESGPSTSRVVVSIATKPNLSQDDVVDTKTWNPNAFTRYRLRDDEHEKAQQTITELQIFIQQMAKLILERTTYFIVDPDDNASRLLEGSQTPAQLQAAWTMLSKCMEAAQHFILKYQEEYKGGIVPTSPASTKPELHEELGNLDNNSEKLRFAYAEFPRHSVVHSSADKREIKTDRNWEYIVTLPAWMREMLDNQSSYDDRRTISSVGDTTERRQLPENEVYECSRSEERWVAFAHPEPQPNPSMVAIPLLGTGTPFRSQTTFFQTEKGQPIEPFPKHKSDKHSEGGNLLHGLATPSGPTSFHTPRFDPGSASTPWIGHAPYSSSIWGPPRKGASGTSNANWRAPSNKTPLRREEFIRDLPPHVINHQLLS</sequence>
<feature type="compositionally biased region" description="Polar residues" evidence="1">
    <location>
        <begin position="346"/>
        <end position="360"/>
    </location>
</feature>
<evidence type="ECO:0000313" key="3">
    <source>
        <dbReference type="Proteomes" id="UP000053424"/>
    </source>
</evidence>
<evidence type="ECO:0000256" key="1">
    <source>
        <dbReference type="SAM" id="MobiDB-lite"/>
    </source>
</evidence>